<evidence type="ECO:0000256" key="1">
    <source>
        <dbReference type="ARBA" id="ARBA00022737"/>
    </source>
</evidence>
<keyword evidence="1" id="KW-0677">Repeat</keyword>
<comment type="caution">
    <text evidence="3">The sequence shown here is derived from an EMBL/GenBank/DDBJ whole genome shotgun (WGS) entry which is preliminary data.</text>
</comment>
<dbReference type="InterPro" id="IPR024862">
    <property type="entry name" value="TRPV"/>
</dbReference>
<dbReference type="InterPro" id="IPR008347">
    <property type="entry name" value="TrpV1-4"/>
</dbReference>
<sequence length="198" mass="22738">ELPLSLAACTNQPDIVDFLMENEYLRAEAKMTDSHGNTVLHALVLVADNSQENTKFIKAIYDRILKTTARLHPKMKLEEKENHIGLTPLKLAAKTGKIGIFSHMLQREFHENHIKHLSRKFTEWVYGPVHSSLYDLSCVDSYENNSVLDILIYGSDIPNRHEMLEMEPLNCLLEDKWKNLRFPLSTTSWVTCILQASC</sequence>
<dbReference type="PANTHER" id="PTHR10582">
    <property type="entry name" value="TRANSIENT RECEPTOR POTENTIAL ION CHANNEL PROTEIN"/>
    <property type="match status" value="1"/>
</dbReference>
<dbReference type="PANTHER" id="PTHR10582:SF5">
    <property type="entry name" value="TRANSIENT RECEPTOR POTENTIAL CATION CHANNEL SUBFAMILY V MEMBER 2"/>
    <property type="match status" value="1"/>
</dbReference>
<dbReference type="Gene3D" id="1.25.40.20">
    <property type="entry name" value="Ankyrin repeat-containing domain"/>
    <property type="match status" value="1"/>
</dbReference>
<dbReference type="Proteomes" id="UP001469553">
    <property type="component" value="Unassembled WGS sequence"/>
</dbReference>
<evidence type="ECO:0000256" key="2">
    <source>
        <dbReference type="ARBA" id="ARBA00023043"/>
    </source>
</evidence>
<reference evidence="3 4" key="1">
    <citation type="submission" date="2021-06" db="EMBL/GenBank/DDBJ databases">
        <authorList>
            <person name="Palmer J.M."/>
        </authorList>
    </citation>
    <scope>NUCLEOTIDE SEQUENCE [LARGE SCALE GENOMIC DNA]</scope>
    <source>
        <strain evidence="3 4">AS_MEX2019</strain>
        <tissue evidence="3">Muscle</tissue>
    </source>
</reference>
<name>A0ABV0ZPP4_9TELE</name>
<evidence type="ECO:0000313" key="4">
    <source>
        <dbReference type="Proteomes" id="UP001469553"/>
    </source>
</evidence>
<organism evidence="3 4">
    <name type="scientific">Ameca splendens</name>
    <dbReference type="NCBI Taxonomy" id="208324"/>
    <lineage>
        <taxon>Eukaryota</taxon>
        <taxon>Metazoa</taxon>
        <taxon>Chordata</taxon>
        <taxon>Craniata</taxon>
        <taxon>Vertebrata</taxon>
        <taxon>Euteleostomi</taxon>
        <taxon>Actinopterygii</taxon>
        <taxon>Neopterygii</taxon>
        <taxon>Teleostei</taxon>
        <taxon>Neoteleostei</taxon>
        <taxon>Acanthomorphata</taxon>
        <taxon>Ovalentaria</taxon>
        <taxon>Atherinomorphae</taxon>
        <taxon>Cyprinodontiformes</taxon>
        <taxon>Goodeidae</taxon>
        <taxon>Ameca</taxon>
    </lineage>
</organism>
<proteinExistence type="predicted"/>
<keyword evidence="3" id="KW-0675">Receptor</keyword>
<keyword evidence="4" id="KW-1185">Reference proteome</keyword>
<keyword evidence="2" id="KW-0040">ANK repeat</keyword>
<dbReference type="PRINTS" id="PR01768">
    <property type="entry name" value="TRPVRECEPTOR"/>
</dbReference>
<dbReference type="SUPFAM" id="SSF48403">
    <property type="entry name" value="Ankyrin repeat"/>
    <property type="match status" value="1"/>
</dbReference>
<protein>
    <submittedName>
        <fullName evidence="3">Transient receptor putative cation channel subfamily V member 1</fullName>
    </submittedName>
</protein>
<accession>A0ABV0ZPP4</accession>
<dbReference type="InterPro" id="IPR036770">
    <property type="entry name" value="Ankyrin_rpt-contain_sf"/>
</dbReference>
<dbReference type="EMBL" id="JAHRIP010067922">
    <property type="protein sequence ID" value="MEQ2307920.1"/>
    <property type="molecule type" value="Genomic_DNA"/>
</dbReference>
<feature type="non-terminal residue" evidence="3">
    <location>
        <position position="1"/>
    </location>
</feature>
<gene>
    <name evidence="3" type="primary">TRPV1</name>
    <name evidence="3" type="ORF">AMECASPLE_023014</name>
</gene>
<evidence type="ECO:0000313" key="3">
    <source>
        <dbReference type="EMBL" id="MEQ2307920.1"/>
    </source>
</evidence>